<dbReference type="GO" id="GO:0008081">
    <property type="term" value="F:phosphoric diester hydrolase activity"/>
    <property type="evidence" value="ECO:0007669"/>
    <property type="project" value="InterPro"/>
</dbReference>
<sequence>MTAIFAHRGFSAAAPENTMSAFKAAERVGADGIELDVQLTKDGRLVVIHDEKLERTTNGRGFVKDWEWKDLARLQANRKFPNVTVDIGLPLLEDVFEWMTGNALICNVELKNNEFDYEGIEEKVLALIRQFNYEERVIISSFNHYSLTRMRQIAPDIETAVLYSSHLYMPWKYAEAIRAQAIHPNIRTVKDGIIEETLNAGLSIRPYTVNKTKQMKRFMEKGCSAIFTDDPQTALAIRQGLRNQ</sequence>
<comment type="caution">
    <text evidence="2">The sequence shown here is derived from an EMBL/GenBank/DDBJ whole genome shotgun (WGS) entry which is preliminary data.</text>
</comment>
<reference evidence="2" key="1">
    <citation type="submission" date="2015-02" db="EMBL/GenBank/DDBJ databases">
        <title>Genome Assembly of Bacillaceae bacterium MTCC 8252.</title>
        <authorList>
            <person name="Verma A."/>
            <person name="Khatri I."/>
            <person name="Mual P."/>
            <person name="Subramanian S."/>
            <person name="Krishnamurthi S."/>
        </authorList>
    </citation>
    <scope>NUCLEOTIDE SEQUENCE [LARGE SCALE GENOMIC DNA]</scope>
    <source>
        <strain evidence="2">MTCC 8252</strain>
    </source>
</reference>
<dbReference type="AlphaFoldDB" id="A0A0F5ICR6"/>
<dbReference type="RefSeq" id="WP_040036538.1">
    <property type="nucleotide sequence ID" value="NZ_JWIQ02000012.1"/>
</dbReference>
<evidence type="ECO:0000313" key="2">
    <source>
        <dbReference type="EMBL" id="KKB42972.1"/>
    </source>
</evidence>
<organism evidence="2 3">
    <name type="scientific">Bacillus thermotolerans</name>
    <name type="common">Quasibacillus thermotolerans</name>
    <dbReference type="NCBI Taxonomy" id="1221996"/>
    <lineage>
        <taxon>Bacteria</taxon>
        <taxon>Bacillati</taxon>
        <taxon>Bacillota</taxon>
        <taxon>Bacilli</taxon>
        <taxon>Bacillales</taxon>
        <taxon>Bacillaceae</taxon>
        <taxon>Bacillus</taxon>
    </lineage>
</organism>
<evidence type="ECO:0000313" key="3">
    <source>
        <dbReference type="Proteomes" id="UP000031563"/>
    </source>
</evidence>
<dbReference type="PANTHER" id="PTHR46211:SF1">
    <property type="entry name" value="GLYCEROPHOSPHODIESTER PHOSPHODIESTERASE, CYTOPLASMIC"/>
    <property type="match status" value="1"/>
</dbReference>
<feature type="domain" description="GP-PDE" evidence="1">
    <location>
        <begin position="2"/>
        <end position="238"/>
    </location>
</feature>
<keyword evidence="3" id="KW-1185">Reference proteome</keyword>
<dbReference type="EMBL" id="JWIR02000006">
    <property type="protein sequence ID" value="KKB42972.1"/>
    <property type="molecule type" value="Genomic_DNA"/>
</dbReference>
<dbReference type="OrthoDB" id="384721at2"/>
<dbReference type="CDD" id="cd08563">
    <property type="entry name" value="GDPD_TtGDE_like"/>
    <property type="match status" value="1"/>
</dbReference>
<protein>
    <submittedName>
        <fullName evidence="2">Glycerophosphoryl diester phosphodiesterase</fullName>
    </submittedName>
</protein>
<dbReference type="PANTHER" id="PTHR46211">
    <property type="entry name" value="GLYCEROPHOSPHORYL DIESTER PHOSPHODIESTERASE"/>
    <property type="match status" value="1"/>
</dbReference>
<dbReference type="STRING" id="1221996.QY95_03079"/>
<dbReference type="SUPFAM" id="SSF51695">
    <property type="entry name" value="PLC-like phosphodiesterases"/>
    <property type="match status" value="1"/>
</dbReference>
<dbReference type="PROSITE" id="PS51704">
    <property type="entry name" value="GP_PDE"/>
    <property type="match status" value="1"/>
</dbReference>
<accession>A0A0F5ICR6</accession>
<dbReference type="Proteomes" id="UP000031563">
    <property type="component" value="Unassembled WGS sequence"/>
</dbReference>
<gene>
    <name evidence="2" type="ORF">QY95_03079</name>
</gene>
<dbReference type="GO" id="GO:0006629">
    <property type="term" value="P:lipid metabolic process"/>
    <property type="evidence" value="ECO:0007669"/>
    <property type="project" value="InterPro"/>
</dbReference>
<proteinExistence type="predicted"/>
<dbReference type="Pfam" id="PF03009">
    <property type="entry name" value="GDPD"/>
    <property type="match status" value="1"/>
</dbReference>
<name>A0A0F5ICR6_BACTR</name>
<dbReference type="InterPro" id="IPR017946">
    <property type="entry name" value="PLC-like_Pdiesterase_TIM-brl"/>
</dbReference>
<dbReference type="Gene3D" id="3.20.20.190">
    <property type="entry name" value="Phosphatidylinositol (PI) phosphodiesterase"/>
    <property type="match status" value="1"/>
</dbReference>
<dbReference type="InterPro" id="IPR030395">
    <property type="entry name" value="GP_PDE_dom"/>
</dbReference>
<evidence type="ECO:0000259" key="1">
    <source>
        <dbReference type="PROSITE" id="PS51704"/>
    </source>
</evidence>